<dbReference type="Pfam" id="PF03687">
    <property type="entry name" value="UPF0164"/>
    <property type="match status" value="1"/>
</dbReference>
<name>A0A7C4GG00_UNCW3</name>
<sequence length="356" mass="38866">MKSSNCGLTGASIRRRAGRCAVVVVLWSMMTGVAFAAFTKVGMSGLPFLKIGVGRTTGMGEAFVAVADDASAAYWNPAGLALVSGRQAILNHIDWIADVNHEYLSLVVPTRIGSLGVSATALTLGTFEETTIDEYQGTGRTFTGTDMAVGITYARMFTDKLAFGLTAKGVSERIWDVGTTGIAFDFGVHYNTGWRNLRVAMAMANFGPDLSYSGSQLNFTHDPNWEWPWTREPIPATYLTETFPLPMIFRFGLAYDVLRTEAGYMTAAVDLNHFNDVNEKINLGLEYKYRQFFLRGGYTLNTDPAYAAKVGWETGLSFGLGVRVRPTSAIGIGLDYGYRNLGRLGLSHRLSLAVDF</sequence>
<organism evidence="2">
    <name type="scientific">candidate division WOR-3 bacterium</name>
    <dbReference type="NCBI Taxonomy" id="2052148"/>
    <lineage>
        <taxon>Bacteria</taxon>
        <taxon>Bacteria division WOR-3</taxon>
    </lineage>
</organism>
<dbReference type="InterPro" id="IPR005362">
    <property type="entry name" value="UPF0164"/>
</dbReference>
<reference evidence="2" key="1">
    <citation type="journal article" date="2020" name="mSystems">
        <title>Genome- and Community-Level Interaction Insights into Carbon Utilization and Element Cycling Functions of Hydrothermarchaeota in Hydrothermal Sediment.</title>
        <authorList>
            <person name="Zhou Z."/>
            <person name="Liu Y."/>
            <person name="Xu W."/>
            <person name="Pan J."/>
            <person name="Luo Z.H."/>
            <person name="Li M."/>
        </authorList>
    </citation>
    <scope>NUCLEOTIDE SEQUENCE [LARGE SCALE GENOMIC DNA]</scope>
    <source>
        <strain evidence="2">SpSt-488</strain>
    </source>
</reference>
<dbReference type="EMBL" id="DSUT01000150">
    <property type="protein sequence ID" value="HGK28701.1"/>
    <property type="molecule type" value="Genomic_DNA"/>
</dbReference>
<dbReference type="SUPFAM" id="SSF56935">
    <property type="entry name" value="Porins"/>
    <property type="match status" value="1"/>
</dbReference>
<protein>
    <submittedName>
        <fullName evidence="2">PorV/PorQ family protein</fullName>
    </submittedName>
</protein>
<evidence type="ECO:0000256" key="1">
    <source>
        <dbReference type="ARBA" id="ARBA00005846"/>
    </source>
</evidence>
<evidence type="ECO:0000313" key="2">
    <source>
        <dbReference type="EMBL" id="HGK28701.1"/>
    </source>
</evidence>
<comment type="caution">
    <text evidence="2">The sequence shown here is derived from an EMBL/GenBank/DDBJ whole genome shotgun (WGS) entry which is preliminary data.</text>
</comment>
<comment type="similarity">
    <text evidence="1">Belongs to the UPF0164 family.</text>
</comment>
<dbReference type="AlphaFoldDB" id="A0A7C4GG00"/>
<dbReference type="Gene3D" id="2.40.160.60">
    <property type="entry name" value="Outer membrane protein transport protein (OMPP1/FadL/TodX)"/>
    <property type="match status" value="1"/>
</dbReference>
<accession>A0A7C4GG00</accession>
<proteinExistence type="inferred from homology"/>
<dbReference type="NCBIfam" id="NF033709">
    <property type="entry name" value="PorV_fam"/>
    <property type="match status" value="1"/>
</dbReference>
<gene>
    <name evidence="2" type="ORF">ENS41_07070</name>
</gene>